<dbReference type="EMBL" id="RBII01000002">
    <property type="protein sequence ID" value="RKQ69796.1"/>
    <property type="molecule type" value="Genomic_DNA"/>
</dbReference>
<dbReference type="PANTHER" id="PTHR47017">
    <property type="entry name" value="ACYL-COA"/>
    <property type="match status" value="1"/>
</dbReference>
<dbReference type="InParanoid" id="A0A420WFQ0"/>
<dbReference type="Gene3D" id="3.40.630.30">
    <property type="match status" value="1"/>
</dbReference>
<name>A0A420WFQ0_9PROT</name>
<dbReference type="Pfam" id="PF04339">
    <property type="entry name" value="FemAB_like"/>
    <property type="match status" value="1"/>
</dbReference>
<evidence type="ECO:0008006" key="3">
    <source>
        <dbReference type="Google" id="ProtNLM"/>
    </source>
</evidence>
<keyword evidence="2" id="KW-1185">Reference proteome</keyword>
<dbReference type="InterPro" id="IPR016181">
    <property type="entry name" value="Acyl_CoA_acyltransferase"/>
</dbReference>
<evidence type="ECO:0000313" key="1">
    <source>
        <dbReference type="EMBL" id="RKQ69796.1"/>
    </source>
</evidence>
<dbReference type="SUPFAM" id="SSF55729">
    <property type="entry name" value="Acyl-CoA N-acyltransferases (Nat)"/>
    <property type="match status" value="1"/>
</dbReference>
<sequence>MTPSPETYNARILTRISQVSESEWDAHIPAGSHPFLSWRFLHALEESRCAVEETGWAPRHIWLENQQGQSVGAAPLYAKSHSQGEYVFDHAWADALQRAGGQYYPKLQSSIPFTPATGPRLMAANAEYKSALATAMLSACNQWGMSGVHLTFLEGEDRTVLDNLNFAHREDRQFHFINRGYETFDDFLASLTSRKRKNIKKERSAAQDGITIKRLSGDDLKDEHWDAFYACYLDTGERKWGRPYLNREFFDLMQQTMRQDICLVMAFDGETPIASALNYIGSEALYGRNWGALVHKPFLHFELCYYQAIEAGLERGLPRVEAGAQGEHKLARGYEPIATHSAHFLAHESLQNAVEDYLEHERSAVEREIEILDQHTPFKKTSDEPR</sequence>
<dbReference type="InterPro" id="IPR007434">
    <property type="entry name" value="FemAB-like"/>
</dbReference>
<organism evidence="1 2">
    <name type="scientific">Litorimonas taeanensis</name>
    <dbReference type="NCBI Taxonomy" id="568099"/>
    <lineage>
        <taxon>Bacteria</taxon>
        <taxon>Pseudomonadati</taxon>
        <taxon>Pseudomonadota</taxon>
        <taxon>Alphaproteobacteria</taxon>
        <taxon>Maricaulales</taxon>
        <taxon>Robiginitomaculaceae</taxon>
    </lineage>
</organism>
<protein>
    <recommendedName>
        <fullName evidence="3">GNAT family N-acetyltransferase</fullName>
    </recommendedName>
</protein>
<evidence type="ECO:0000313" key="2">
    <source>
        <dbReference type="Proteomes" id="UP000282211"/>
    </source>
</evidence>
<dbReference type="OrthoDB" id="9776898at2"/>
<gene>
    <name evidence="1" type="ORF">DES40_2605</name>
</gene>
<comment type="caution">
    <text evidence="1">The sequence shown here is derived from an EMBL/GenBank/DDBJ whole genome shotgun (WGS) entry which is preliminary data.</text>
</comment>
<reference evidence="1 2" key="1">
    <citation type="submission" date="2018-10" db="EMBL/GenBank/DDBJ databases">
        <title>Genomic Encyclopedia of Type Strains, Phase IV (KMG-IV): sequencing the most valuable type-strain genomes for metagenomic binning, comparative biology and taxonomic classification.</title>
        <authorList>
            <person name="Goeker M."/>
        </authorList>
    </citation>
    <scope>NUCLEOTIDE SEQUENCE [LARGE SCALE GENOMIC DNA]</scope>
    <source>
        <strain evidence="1 2">DSM 22008</strain>
    </source>
</reference>
<dbReference type="PANTHER" id="PTHR47017:SF1">
    <property type="entry name" value="ACYL-COA"/>
    <property type="match status" value="1"/>
</dbReference>
<dbReference type="RefSeq" id="WP_121102814.1">
    <property type="nucleotide sequence ID" value="NZ_RBII01000002.1"/>
</dbReference>
<proteinExistence type="predicted"/>
<dbReference type="AlphaFoldDB" id="A0A420WFQ0"/>
<accession>A0A420WFQ0</accession>
<dbReference type="Proteomes" id="UP000282211">
    <property type="component" value="Unassembled WGS sequence"/>
</dbReference>